<evidence type="ECO:0000313" key="2">
    <source>
        <dbReference type="EMBL" id="KAJ8867947.1"/>
    </source>
</evidence>
<feature type="compositionally biased region" description="Polar residues" evidence="1">
    <location>
        <begin position="389"/>
        <end position="407"/>
    </location>
</feature>
<evidence type="ECO:0000313" key="3">
    <source>
        <dbReference type="Proteomes" id="UP001159363"/>
    </source>
</evidence>
<accession>A0ABQ9G759</accession>
<dbReference type="Proteomes" id="UP001159363">
    <property type="component" value="Chromosome 14"/>
</dbReference>
<organism evidence="2 3">
    <name type="scientific">Dryococelus australis</name>
    <dbReference type="NCBI Taxonomy" id="614101"/>
    <lineage>
        <taxon>Eukaryota</taxon>
        <taxon>Metazoa</taxon>
        <taxon>Ecdysozoa</taxon>
        <taxon>Arthropoda</taxon>
        <taxon>Hexapoda</taxon>
        <taxon>Insecta</taxon>
        <taxon>Pterygota</taxon>
        <taxon>Neoptera</taxon>
        <taxon>Polyneoptera</taxon>
        <taxon>Phasmatodea</taxon>
        <taxon>Verophasmatodea</taxon>
        <taxon>Anareolatae</taxon>
        <taxon>Phasmatidae</taxon>
        <taxon>Eurycanthinae</taxon>
        <taxon>Dryococelus</taxon>
    </lineage>
</organism>
<feature type="region of interest" description="Disordered" evidence="1">
    <location>
        <begin position="1"/>
        <end position="22"/>
    </location>
</feature>
<feature type="compositionally biased region" description="Polar residues" evidence="1">
    <location>
        <begin position="416"/>
        <end position="425"/>
    </location>
</feature>
<gene>
    <name evidence="2" type="ORF">PR048_031756</name>
</gene>
<dbReference type="EMBL" id="JARBHB010000015">
    <property type="protein sequence ID" value="KAJ8867947.1"/>
    <property type="molecule type" value="Genomic_DNA"/>
</dbReference>
<name>A0ABQ9G759_9NEOP</name>
<sequence>MLAQCGRKEPSAGTRPRGWPWLQHEGGVAATTMKQQATSGKKGPMASEEGTALSRLSLPTRRPAAVRLTRSRGLDGRPFPSPLPSYKLSNQTRCLGRLSRDTTYSSSRLSETLSLKHFNMAKKNIFMLLRLKNVIGRIPAKLLEGPHGEHCYRLYTREMVGSPRKVPHRQTWSEDTLSSHLLHFAVHGVNHQLCDKRREDVPCKIPVRKMPDNELQETTPKGRKPFNAGMRERGKRETPEKYPPTSGIVWHYSFLRKSWSDPSGDPTRNDVVEHLLLMDDEVSEFEVMLAGEDTSARLGSWRKTNLDEGGGLSEFEVMFAGELHPQGQAVGGITELDGSVRGGEVVLAACMCGYTYILPFPNNPWGTAERMREGVKLAQISPSHPPPTQSADSLPSPHTANQLSQPPTARPCGRTSPANITSNTNDPPPSFKSVFLQLPDRARILPNRHNLKLRHSLRPQTYASHTPFLTASSARRPRASSQYMHRSLDTVDLGRDADGSAVGGSHKEFDDAVNVMPEEVDEVVDTTPKEVDGPAVATISSGVPEDIADA</sequence>
<feature type="compositionally biased region" description="Basic and acidic residues" evidence="1">
    <location>
        <begin position="230"/>
        <end position="240"/>
    </location>
</feature>
<feature type="region of interest" description="Disordered" evidence="1">
    <location>
        <begin position="379"/>
        <end position="433"/>
    </location>
</feature>
<protein>
    <submittedName>
        <fullName evidence="2">Uncharacterized protein</fullName>
    </submittedName>
</protein>
<reference evidence="2 3" key="1">
    <citation type="submission" date="2023-02" db="EMBL/GenBank/DDBJ databases">
        <title>LHISI_Scaffold_Assembly.</title>
        <authorList>
            <person name="Stuart O.P."/>
            <person name="Cleave R."/>
            <person name="Magrath M.J.L."/>
            <person name="Mikheyev A.S."/>
        </authorList>
    </citation>
    <scope>NUCLEOTIDE SEQUENCE [LARGE SCALE GENOMIC DNA]</scope>
    <source>
        <strain evidence="2">Daus_M_001</strain>
        <tissue evidence="2">Leg muscle</tissue>
    </source>
</reference>
<comment type="caution">
    <text evidence="2">The sequence shown here is derived from an EMBL/GenBank/DDBJ whole genome shotgun (WGS) entry which is preliminary data.</text>
</comment>
<keyword evidence="3" id="KW-1185">Reference proteome</keyword>
<evidence type="ECO:0000256" key="1">
    <source>
        <dbReference type="SAM" id="MobiDB-lite"/>
    </source>
</evidence>
<feature type="compositionally biased region" description="Basic and acidic residues" evidence="1">
    <location>
        <begin position="1"/>
        <end position="10"/>
    </location>
</feature>
<feature type="region of interest" description="Disordered" evidence="1">
    <location>
        <begin position="36"/>
        <end position="62"/>
    </location>
</feature>
<proteinExistence type="predicted"/>
<feature type="region of interest" description="Disordered" evidence="1">
    <location>
        <begin position="213"/>
        <end position="242"/>
    </location>
</feature>